<name>A0A9P9IG52_9PLEO</name>
<comment type="similarity">
    <text evidence="3 11">Belongs to the protoporphyrinogen/coproporphyrinogen oxidase family. Protoporphyrinogen oxidase subfamily.</text>
</comment>
<dbReference type="Proteomes" id="UP000700596">
    <property type="component" value="Unassembled WGS sequence"/>
</dbReference>
<dbReference type="SUPFAM" id="SSF51905">
    <property type="entry name" value="FAD/NAD(P)-binding domain"/>
    <property type="match status" value="1"/>
</dbReference>
<keyword evidence="8 11" id="KW-0350">Heme biosynthesis</keyword>
<evidence type="ECO:0000256" key="11">
    <source>
        <dbReference type="RuleBase" id="RU367069"/>
    </source>
</evidence>
<dbReference type="Gene3D" id="3.50.50.60">
    <property type="entry name" value="FAD/NAD(P)-binding domain"/>
    <property type="match status" value="1"/>
</dbReference>
<dbReference type="GO" id="GO:0005743">
    <property type="term" value="C:mitochondrial inner membrane"/>
    <property type="evidence" value="ECO:0007669"/>
    <property type="project" value="UniProtKB-SubCell"/>
</dbReference>
<evidence type="ECO:0000256" key="7">
    <source>
        <dbReference type="ARBA" id="ARBA00023002"/>
    </source>
</evidence>
<dbReference type="EMBL" id="JAGMWT010000012">
    <property type="protein sequence ID" value="KAH7118757.1"/>
    <property type="molecule type" value="Genomic_DNA"/>
</dbReference>
<dbReference type="NCBIfam" id="TIGR00562">
    <property type="entry name" value="proto_IX_ox"/>
    <property type="match status" value="1"/>
</dbReference>
<comment type="cofactor">
    <cofactor evidence="11">
        <name>FAD</name>
        <dbReference type="ChEBI" id="CHEBI:57692"/>
    </cofactor>
    <text evidence="11">Binds 1 FAD per subunit.</text>
</comment>
<comment type="caution">
    <text evidence="13">The sequence shown here is derived from an EMBL/GenBank/DDBJ whole genome shotgun (WGS) entry which is preliminary data.</text>
</comment>
<evidence type="ECO:0000313" key="13">
    <source>
        <dbReference type="EMBL" id="KAH7118757.1"/>
    </source>
</evidence>
<dbReference type="EC" id="1.3.3.4" evidence="4 11"/>
<evidence type="ECO:0000256" key="8">
    <source>
        <dbReference type="ARBA" id="ARBA00023133"/>
    </source>
</evidence>
<evidence type="ECO:0000256" key="2">
    <source>
        <dbReference type="ARBA" id="ARBA00005073"/>
    </source>
</evidence>
<dbReference type="GO" id="GO:0006782">
    <property type="term" value="P:protoporphyrinogen IX biosynthetic process"/>
    <property type="evidence" value="ECO:0007669"/>
    <property type="project" value="UniProtKB-UniRule"/>
</dbReference>
<dbReference type="PANTHER" id="PTHR42923">
    <property type="entry name" value="PROTOPORPHYRINOGEN OXIDASE"/>
    <property type="match status" value="1"/>
</dbReference>
<evidence type="ECO:0000256" key="9">
    <source>
        <dbReference type="ARBA" id="ARBA00023244"/>
    </source>
</evidence>
<dbReference type="GO" id="GO:0004729">
    <property type="term" value="F:oxygen-dependent protoporphyrinogen oxidase activity"/>
    <property type="evidence" value="ECO:0007669"/>
    <property type="project" value="UniProtKB-UniRule"/>
</dbReference>
<evidence type="ECO:0000256" key="10">
    <source>
        <dbReference type="ARBA" id="ARBA00047554"/>
    </source>
</evidence>
<dbReference type="PANTHER" id="PTHR42923:SF3">
    <property type="entry name" value="PROTOPORPHYRINOGEN OXIDASE"/>
    <property type="match status" value="1"/>
</dbReference>
<dbReference type="AlphaFoldDB" id="A0A9P9IG52"/>
<dbReference type="OrthoDB" id="438553at2759"/>
<comment type="function">
    <text evidence="1 11">Catalyzes the 6-electron oxidation of protoporphyrinogen-IX to form protoporphyrin-IX.</text>
</comment>
<gene>
    <name evidence="13" type="ORF">B0J11DRAFT_467030</name>
</gene>
<evidence type="ECO:0000256" key="5">
    <source>
        <dbReference type="ARBA" id="ARBA00022630"/>
    </source>
</evidence>
<organism evidence="13 14">
    <name type="scientific">Dendryphion nanum</name>
    <dbReference type="NCBI Taxonomy" id="256645"/>
    <lineage>
        <taxon>Eukaryota</taxon>
        <taxon>Fungi</taxon>
        <taxon>Dikarya</taxon>
        <taxon>Ascomycota</taxon>
        <taxon>Pezizomycotina</taxon>
        <taxon>Dothideomycetes</taxon>
        <taxon>Pleosporomycetidae</taxon>
        <taxon>Pleosporales</taxon>
        <taxon>Torulaceae</taxon>
        <taxon>Dendryphion</taxon>
    </lineage>
</organism>
<keyword evidence="6 11" id="KW-0274">FAD</keyword>
<accession>A0A9P9IG52</accession>
<feature type="domain" description="Amine oxidase" evidence="12">
    <location>
        <begin position="69"/>
        <end position="530"/>
    </location>
</feature>
<keyword evidence="7 11" id="KW-0560">Oxidoreductase</keyword>
<dbReference type="InterPro" id="IPR050464">
    <property type="entry name" value="Zeta_carotene_desat/Oxidored"/>
</dbReference>
<comment type="subcellular location">
    <subcellularLocation>
        <location evidence="11">Mitochondrion inner membrane</location>
    </subcellularLocation>
</comment>
<comment type="pathway">
    <text evidence="2 11">Porphyrin-containing compound metabolism; protoporphyrin-IX biosynthesis; protoporphyrin-IX from protoporphyrinogen-IX: step 1/1.</text>
</comment>
<evidence type="ECO:0000256" key="1">
    <source>
        <dbReference type="ARBA" id="ARBA00002600"/>
    </source>
</evidence>
<protein>
    <recommendedName>
        <fullName evidence="4 11">Protoporphyrinogen oxidase</fullName>
        <ecNumber evidence="4 11">1.3.3.4</ecNumber>
    </recommendedName>
</protein>
<proteinExistence type="inferred from homology"/>
<evidence type="ECO:0000256" key="3">
    <source>
        <dbReference type="ARBA" id="ARBA00010551"/>
    </source>
</evidence>
<comment type="catalytic activity">
    <reaction evidence="10 11">
        <text>protoporphyrinogen IX + 3 O2 = protoporphyrin IX + 3 H2O2</text>
        <dbReference type="Rhea" id="RHEA:25576"/>
        <dbReference type="ChEBI" id="CHEBI:15379"/>
        <dbReference type="ChEBI" id="CHEBI:16240"/>
        <dbReference type="ChEBI" id="CHEBI:57306"/>
        <dbReference type="ChEBI" id="CHEBI:57307"/>
        <dbReference type="EC" id="1.3.3.4"/>
    </reaction>
</comment>
<evidence type="ECO:0000259" key="12">
    <source>
        <dbReference type="Pfam" id="PF01593"/>
    </source>
</evidence>
<dbReference type="Pfam" id="PF01593">
    <property type="entry name" value="Amino_oxidase"/>
    <property type="match status" value="1"/>
</dbReference>
<reference evidence="13" key="1">
    <citation type="journal article" date="2021" name="Nat. Commun.">
        <title>Genetic determinants of endophytism in the Arabidopsis root mycobiome.</title>
        <authorList>
            <person name="Mesny F."/>
            <person name="Miyauchi S."/>
            <person name="Thiergart T."/>
            <person name="Pickel B."/>
            <person name="Atanasova L."/>
            <person name="Karlsson M."/>
            <person name="Huettel B."/>
            <person name="Barry K.W."/>
            <person name="Haridas S."/>
            <person name="Chen C."/>
            <person name="Bauer D."/>
            <person name="Andreopoulos W."/>
            <person name="Pangilinan J."/>
            <person name="LaButti K."/>
            <person name="Riley R."/>
            <person name="Lipzen A."/>
            <person name="Clum A."/>
            <person name="Drula E."/>
            <person name="Henrissat B."/>
            <person name="Kohler A."/>
            <person name="Grigoriev I.V."/>
            <person name="Martin F.M."/>
            <person name="Hacquard S."/>
        </authorList>
    </citation>
    <scope>NUCLEOTIDE SEQUENCE</scope>
    <source>
        <strain evidence="13">MPI-CAGE-CH-0243</strain>
    </source>
</reference>
<keyword evidence="5 11" id="KW-0285">Flavoprotein</keyword>
<keyword evidence="14" id="KW-1185">Reference proteome</keyword>
<dbReference type="InterPro" id="IPR002937">
    <property type="entry name" value="Amino_oxidase"/>
</dbReference>
<keyword evidence="9 11" id="KW-0627">Porphyrin biosynthesis</keyword>
<evidence type="ECO:0000256" key="4">
    <source>
        <dbReference type="ARBA" id="ARBA00012867"/>
    </source>
</evidence>
<evidence type="ECO:0000313" key="14">
    <source>
        <dbReference type="Proteomes" id="UP000700596"/>
    </source>
</evidence>
<dbReference type="InterPro" id="IPR004572">
    <property type="entry name" value="Protoporphyrinogen_oxidase"/>
</dbReference>
<dbReference type="SUPFAM" id="SSF54373">
    <property type="entry name" value="FAD-linked reductases, C-terminal domain"/>
    <property type="match status" value="1"/>
</dbReference>
<dbReference type="InterPro" id="IPR036188">
    <property type="entry name" value="FAD/NAD-bd_sf"/>
</dbReference>
<evidence type="ECO:0000256" key="6">
    <source>
        <dbReference type="ARBA" id="ARBA00022827"/>
    </source>
</evidence>
<sequence length="564" mass="63250">MRLRRHVPLLQKSLKHNVSLRPLLLSQWIRHRRPYTQTSAAHPEEIAVLGGGIAGLASAHFATKEFPKSRITLYESSKDLGGWIKSKKVKVPGGEVIFEYGPRTLRPGAGAAATIQLIHDLGLNNQVLSTPKNTPAARNRYLYYPDRINRLPAALSDLNFPYAFKLFQAGLLSGVWSIVSEYWRPRRSSRITDESVGDFVSRRWDKRIADNLLSAGFHGIYAGDIYQLSAKTLLAPAWYLETKYGSISRGIAAISQDDATAGHMPWHPYVHEQYNAITEDMDVDEEFMRILSKQSTFYFKEGMQHLPLTLANKLRSNPQVEIVTGTSVNETRMEDGGSKIEIITGHPSSPTPRTFDFVISSLPTKSLTPTVTTMVVNLWFSNPHLLSSTPGFGYLIPRSIPFDQNPERALGVIFDHDATLGQDSIPGTKLTVMLGGHWWDGWTEFPDEGEGAAYARAILQRHLGITAEPDECHVTLNRNCIAQYTVGYEERGKRLDEQLRKDYNGRVRVVGSQYNGVGVNDCIRGAWEVVRGMRGGGWKAKRTGLERFTDERDWVLVPPTGKYK</sequence>